<comment type="subcellular location">
    <subcellularLocation>
        <location evidence="1">Cytoplasm</location>
        <location evidence="1">Cytoskeleton</location>
    </subcellularLocation>
</comment>
<comment type="function">
    <text evidence="5">Functions as component of the Arp2/3 complex which is involved in regulation of actin polymerization and together with an activating nucleation-promoting factor (NPF) mediates the formation of branched actin networks. Arp2/3 complex plays a critical role in the control of cell morphogenesis via the modulation of cell polarity development.</text>
</comment>
<dbReference type="GO" id="GO:0005905">
    <property type="term" value="C:clathrin-coated pit"/>
    <property type="evidence" value="ECO:0007669"/>
    <property type="project" value="EnsemblProtists"/>
</dbReference>
<evidence type="ECO:0000313" key="8">
    <source>
        <dbReference type="Proteomes" id="UP000007797"/>
    </source>
</evidence>
<dbReference type="STRING" id="1054147.F4QBJ7"/>
<name>F4QBJ7_CACFS</name>
<dbReference type="GO" id="GO:0005885">
    <property type="term" value="C:Arp2/3 protein complex"/>
    <property type="evidence" value="ECO:0007669"/>
    <property type="project" value="EnsemblProtists"/>
</dbReference>
<accession>F4QBJ7</accession>
<feature type="region of interest" description="Disordered" evidence="6">
    <location>
        <begin position="1"/>
        <end position="23"/>
    </location>
</feature>
<evidence type="ECO:0000256" key="5">
    <source>
        <dbReference type="RuleBase" id="RU004301"/>
    </source>
</evidence>
<dbReference type="GO" id="GO:0006887">
    <property type="term" value="P:exocytosis"/>
    <property type="evidence" value="ECO:0007669"/>
    <property type="project" value="EnsemblProtists"/>
</dbReference>
<dbReference type="SUPFAM" id="SSF69103">
    <property type="entry name" value="Arp2/3 complex 16 kDa subunit ARPC5"/>
    <property type="match status" value="1"/>
</dbReference>
<evidence type="ECO:0000256" key="3">
    <source>
        <dbReference type="ARBA" id="ARBA00022490"/>
    </source>
</evidence>
<dbReference type="GO" id="GO:0030670">
    <property type="term" value="C:phagocytic vesicle membrane"/>
    <property type="evidence" value="ECO:0007669"/>
    <property type="project" value="EnsemblProtists"/>
</dbReference>
<dbReference type="Pfam" id="PF04699">
    <property type="entry name" value="P16-Arc"/>
    <property type="match status" value="1"/>
</dbReference>
<dbReference type="Gene3D" id="1.25.40.190">
    <property type="entry name" value="Actin-related protein 2/3 complex subunit 5"/>
    <property type="match status" value="1"/>
</dbReference>
<dbReference type="InterPro" id="IPR036743">
    <property type="entry name" value="ARPC5_sf"/>
</dbReference>
<protein>
    <recommendedName>
        <fullName evidence="5">Actin-related protein 2/3 complex subunit 5</fullName>
    </recommendedName>
</protein>
<dbReference type="Proteomes" id="UP000007797">
    <property type="component" value="Unassembled WGS sequence"/>
</dbReference>
<dbReference type="PIRSF" id="PIRSF039096">
    <property type="entry name" value="p16-ARC"/>
    <property type="match status" value="1"/>
</dbReference>
<dbReference type="AlphaFoldDB" id="F4QBJ7"/>
<dbReference type="GO" id="GO:0006909">
    <property type="term" value="P:phagocytosis"/>
    <property type="evidence" value="ECO:0007669"/>
    <property type="project" value="EnsemblProtists"/>
</dbReference>
<gene>
    <name evidence="7" type="primary">arcE</name>
    <name evidence="7" type="ORF">DFA_10843</name>
</gene>
<keyword evidence="8" id="KW-1185">Reference proteome</keyword>
<dbReference type="KEGG" id="dfa:DFA_10843"/>
<dbReference type="GO" id="GO:0034314">
    <property type="term" value="P:Arp2/3 complex-mediated actin nucleation"/>
    <property type="evidence" value="ECO:0007669"/>
    <property type="project" value="InterPro"/>
</dbReference>
<dbReference type="OMA" id="GMGCIMR"/>
<evidence type="ECO:0000256" key="1">
    <source>
        <dbReference type="ARBA" id="ARBA00004245"/>
    </source>
</evidence>
<dbReference type="EMBL" id="GL883027">
    <property type="protein sequence ID" value="EGG14969.1"/>
    <property type="molecule type" value="Genomic_DNA"/>
</dbReference>
<dbReference type="OrthoDB" id="429520at2759"/>
<dbReference type="RefSeq" id="XP_004351485.1">
    <property type="nucleotide sequence ID" value="XM_004351433.1"/>
</dbReference>
<proteinExistence type="inferred from homology"/>
<keyword evidence="3" id="KW-0963">Cytoplasm</keyword>
<evidence type="ECO:0000256" key="6">
    <source>
        <dbReference type="SAM" id="MobiDB-lite"/>
    </source>
</evidence>
<comment type="similarity">
    <text evidence="2 5">Belongs to the ARPC5 family.</text>
</comment>
<evidence type="ECO:0000256" key="2">
    <source>
        <dbReference type="ARBA" id="ARBA00006084"/>
    </source>
</evidence>
<dbReference type="InterPro" id="IPR006789">
    <property type="entry name" value="ARPC5"/>
</dbReference>
<evidence type="ECO:0000313" key="7">
    <source>
        <dbReference type="EMBL" id="EGG14969.1"/>
    </source>
</evidence>
<reference evidence="8" key="1">
    <citation type="journal article" date="2011" name="Genome Res.">
        <title>Phylogeny-wide analysis of social amoeba genomes highlights ancient origins for complex intercellular communication.</title>
        <authorList>
            <person name="Heidel A.J."/>
            <person name="Lawal H.M."/>
            <person name="Felder M."/>
            <person name="Schilde C."/>
            <person name="Helps N.R."/>
            <person name="Tunggal B."/>
            <person name="Rivero F."/>
            <person name="John U."/>
            <person name="Schleicher M."/>
            <person name="Eichinger L."/>
            <person name="Platzer M."/>
            <person name="Noegel A.A."/>
            <person name="Schaap P."/>
            <person name="Gloeckner G."/>
        </authorList>
    </citation>
    <scope>NUCLEOTIDE SEQUENCE [LARGE SCALE GENOMIC DNA]</scope>
    <source>
        <strain evidence="8">SH3</strain>
    </source>
</reference>
<sequence>MSNYEEENIDSGSVAGKSDAEYKQDISAREKEVAKFLNQGKPSEAIPIALQDPPIYTKSQAIKDQNSAVVVGLLGQVKEKDVDACVERLDADQLDILMKYIYRGLATGDNSAIFFKWFEATLKKGGIGSVVRAISERKTV</sequence>
<dbReference type="PANTHER" id="PTHR12644">
    <property type="entry name" value="ARP2/3 COMPLEX 16 KD SUBUNIT P16-ARC"/>
    <property type="match status" value="1"/>
</dbReference>
<keyword evidence="4 5" id="KW-0206">Cytoskeleton</keyword>
<evidence type="ECO:0000256" key="4">
    <source>
        <dbReference type="ARBA" id="ARBA00023212"/>
    </source>
</evidence>
<dbReference type="GeneID" id="14866925"/>
<organism evidence="7 8">
    <name type="scientific">Cavenderia fasciculata</name>
    <name type="common">Slime mold</name>
    <name type="synonym">Dictyostelium fasciculatum</name>
    <dbReference type="NCBI Taxonomy" id="261658"/>
    <lineage>
        <taxon>Eukaryota</taxon>
        <taxon>Amoebozoa</taxon>
        <taxon>Evosea</taxon>
        <taxon>Eumycetozoa</taxon>
        <taxon>Dictyostelia</taxon>
        <taxon>Acytosteliales</taxon>
        <taxon>Cavenderiaceae</taxon>
        <taxon>Cavenderia</taxon>
    </lineage>
</organism>
<dbReference type="GO" id="GO:0030833">
    <property type="term" value="P:regulation of actin filament polymerization"/>
    <property type="evidence" value="ECO:0007669"/>
    <property type="project" value="InterPro"/>
</dbReference>